<dbReference type="PRINTS" id="PR00364">
    <property type="entry name" value="DISEASERSIST"/>
</dbReference>
<dbReference type="Proteomes" id="UP000184501">
    <property type="component" value="Unassembled WGS sequence"/>
</dbReference>
<dbReference type="Gene3D" id="1.10.8.430">
    <property type="entry name" value="Helical domain of apoptotic protease-activating factors"/>
    <property type="match status" value="1"/>
</dbReference>
<dbReference type="InterPro" id="IPR049945">
    <property type="entry name" value="AAA_22"/>
</dbReference>
<dbReference type="PANTHER" id="PTHR47691:SF3">
    <property type="entry name" value="HTH-TYPE TRANSCRIPTIONAL REGULATOR RV0890C-RELATED"/>
    <property type="match status" value="1"/>
</dbReference>
<dbReference type="RefSeq" id="WP_159447694.1">
    <property type="nucleotide sequence ID" value="NZ_FQVN01000002.1"/>
</dbReference>
<gene>
    <name evidence="3" type="ORF">SAMN05444320_10244</name>
</gene>
<sequence length="719" mass="79161">MRDEPDHGDRDDEAPEIINQLGDVAGVAFQTGVNHGGIHVHLSGNERPPLRQLAPPPPAFTNQKPVLRRLNDAVAAHADRPGPAVAVVRGVAGVGKTAVALTWLHRRRAEFDGDLQVDLADDPHGDSPNDVLAHLLRLLGHDPKALPATLEQRAALYRSLTRGRRLALLIDNASLPGQVRPLLPGGDDSVVVVTARSAMEGLRTNGAVLIDLEPLEDSAAHELLGRLIGEGRVSAEPAEAQEVVALCGGLPIALCVVGVLLAERDHWSLSRMVRRLADESRRLERLAVPGDLSVQAVFETSYRQLAEHAARVFRAFGRHPGDGEIGQEALAALLGVDSEDDDLVEALEELRGARLVDEPVPGRFGMHSLVRLHARWVADKHQESDDDSVALDRLLVYYLEKTIQADRVMMPSRPRLNSLYRQLPWAEFDETAAWAWLETERANLRAAVRLAHQSGRHVLAWQLCEALWTVFFHGKFFEDWITTHEAGIESARWCGDRRAEGRLTYQLGFAYHLSERYDQAEELFARALGLCREAGDREGQATSVESLGLVLLAKKDPKAVSVLTENLSQAMEIDEPRRTALAHHHLGRALSMVDRRDEAMEHLALAEKGLSSLPDPAAEGAVRPDTYNLGRVAISTAQALLRAGWFPEAADQARRGLEIMTELGRPFHQAEALDVLGQAALAAGDRDAARQHLRDALTIYEAWHFPQAEALHRRLSELD</sequence>
<dbReference type="PANTHER" id="PTHR47691">
    <property type="entry name" value="REGULATOR-RELATED"/>
    <property type="match status" value="1"/>
</dbReference>
<keyword evidence="1" id="KW-0802">TPR repeat</keyword>
<organism evidence="3 4">
    <name type="scientific">Streptoalloteichus hindustanus</name>
    <dbReference type="NCBI Taxonomy" id="2017"/>
    <lineage>
        <taxon>Bacteria</taxon>
        <taxon>Bacillati</taxon>
        <taxon>Actinomycetota</taxon>
        <taxon>Actinomycetes</taxon>
        <taxon>Pseudonocardiales</taxon>
        <taxon>Pseudonocardiaceae</taxon>
        <taxon>Streptoalloteichus</taxon>
    </lineage>
</organism>
<dbReference type="InterPro" id="IPR011990">
    <property type="entry name" value="TPR-like_helical_dom_sf"/>
</dbReference>
<dbReference type="OrthoDB" id="4522742at2"/>
<dbReference type="SUPFAM" id="SSF52540">
    <property type="entry name" value="P-loop containing nucleoside triphosphate hydrolases"/>
    <property type="match status" value="1"/>
</dbReference>
<dbReference type="Pfam" id="PF13401">
    <property type="entry name" value="AAA_22"/>
    <property type="match status" value="1"/>
</dbReference>
<keyword evidence="4" id="KW-1185">Reference proteome</keyword>
<feature type="domain" description="ORC1/DEAH AAA+ ATPase" evidence="2">
    <location>
        <begin position="84"/>
        <end position="173"/>
    </location>
</feature>
<dbReference type="InterPro" id="IPR027417">
    <property type="entry name" value="P-loop_NTPase"/>
</dbReference>
<dbReference type="Pfam" id="PF13424">
    <property type="entry name" value="TPR_12"/>
    <property type="match status" value="2"/>
</dbReference>
<evidence type="ECO:0000259" key="2">
    <source>
        <dbReference type="Pfam" id="PF13401"/>
    </source>
</evidence>
<dbReference type="InterPro" id="IPR042197">
    <property type="entry name" value="Apaf_helical"/>
</dbReference>
<dbReference type="PROSITE" id="PS50005">
    <property type="entry name" value="TPR"/>
    <property type="match status" value="1"/>
</dbReference>
<reference evidence="3 4" key="1">
    <citation type="submission" date="2016-11" db="EMBL/GenBank/DDBJ databases">
        <authorList>
            <person name="Jaros S."/>
            <person name="Januszkiewicz K."/>
            <person name="Wedrychowicz H."/>
        </authorList>
    </citation>
    <scope>NUCLEOTIDE SEQUENCE [LARGE SCALE GENOMIC DNA]</scope>
    <source>
        <strain evidence="3 4">DSM 44523</strain>
    </source>
</reference>
<evidence type="ECO:0000256" key="1">
    <source>
        <dbReference type="PROSITE-ProRule" id="PRU00339"/>
    </source>
</evidence>
<accession>A0A1M4XL95</accession>
<evidence type="ECO:0000313" key="4">
    <source>
        <dbReference type="Proteomes" id="UP000184501"/>
    </source>
</evidence>
<dbReference type="Gene3D" id="3.40.50.300">
    <property type="entry name" value="P-loop containing nucleotide triphosphate hydrolases"/>
    <property type="match status" value="1"/>
</dbReference>
<proteinExistence type="predicted"/>
<dbReference type="Gene3D" id="1.25.40.10">
    <property type="entry name" value="Tetratricopeptide repeat domain"/>
    <property type="match status" value="1"/>
</dbReference>
<dbReference type="GO" id="GO:0043531">
    <property type="term" value="F:ADP binding"/>
    <property type="evidence" value="ECO:0007669"/>
    <property type="project" value="InterPro"/>
</dbReference>
<dbReference type="SUPFAM" id="SSF48452">
    <property type="entry name" value="TPR-like"/>
    <property type="match status" value="1"/>
</dbReference>
<name>A0A1M4XL95_STRHI</name>
<dbReference type="STRING" id="2017.SAMN05444320_10244"/>
<dbReference type="AlphaFoldDB" id="A0A1M4XL95"/>
<dbReference type="InterPro" id="IPR019734">
    <property type="entry name" value="TPR_rpt"/>
</dbReference>
<evidence type="ECO:0000313" key="3">
    <source>
        <dbReference type="EMBL" id="SHE94357.1"/>
    </source>
</evidence>
<feature type="repeat" description="TPR" evidence="1">
    <location>
        <begin position="501"/>
        <end position="534"/>
    </location>
</feature>
<protein>
    <submittedName>
        <fullName evidence="3">Tetratricopeptide repeat-containing protein</fullName>
    </submittedName>
</protein>
<dbReference type="EMBL" id="FQVN01000002">
    <property type="protein sequence ID" value="SHE94357.1"/>
    <property type="molecule type" value="Genomic_DNA"/>
</dbReference>
<dbReference type="SMART" id="SM00028">
    <property type="entry name" value="TPR"/>
    <property type="match status" value="2"/>
</dbReference>